<comment type="caution">
    <text evidence="18">The sequence shown here is derived from an EMBL/GenBank/DDBJ whole genome shotgun (WGS) entry which is preliminary data.</text>
</comment>
<comment type="subcellular location">
    <subcellularLocation>
        <location evidence="2">Membrane</location>
        <topology evidence="2">Single-pass membrane protein</topology>
    </subcellularLocation>
    <subcellularLocation>
        <location evidence="14">Plastid</location>
        <location evidence="14">Chloroplast outer membrane</location>
    </subcellularLocation>
</comment>
<feature type="compositionally biased region" description="Low complexity" evidence="16">
    <location>
        <begin position="53"/>
        <end position="76"/>
    </location>
</feature>
<sequence length="647" mass="72833">MLGYGVSYSTFDALEYKRLPPPESAGPLRISATSTTYETPRVEMEESDDDSGGSESDASFSDSDSEEPSSSPLSKSKGFRNGRAPKPSDVFIAVMGVTGSGKSSFISTCSGKRVKIGHRLEACTTTVDVYPCNLFEDRTVYLIDTPGFDDTDKSDNEVLREIAAWLADSYQNKILLHGIIYLHRITDVRMQGSAKRNLVLFRELCGEDALQKVILATTMWDKVSGKEGYRREAELMDTQEFWGWMVDKGSKVHRHYNTKDSAKKIIDQLANHDKKFVTDLQRQLVDEGRTLDQTSAGKELQSELLKERERWAEQLRLVQADMEAAMEKNDKEVEKIMREERDRYTRMIEQAENKTAALRVTMESLIARRDERVARMEKALREQQEKHAAHGNLPKRAAGGRAVHGKVKELKGFPLFSVSLFGSEFSLTSGRSSNSNVAVPDRRAPPGTKASATIVGERLDGKPSWVARYSDESWGRSKFFERCYPHLDGKFRGNSDEHLTVCALGADEQYYARWTDGSWSCYAYDTTVTALKEVVKKSKKKADWDIQAVALGYGTSYLISYGSSRKLRYRCDLKNYYPQLQQFLEAEKPLNVLAVALNPRSKTDYILVFSKRDGGAVISWICSNKAVNKEIHAWADKTAELAQGASR</sequence>
<dbReference type="OrthoDB" id="8954335at2759"/>
<protein>
    <recommendedName>
        <fullName evidence="17">G domain-containing protein</fullName>
    </recommendedName>
</protein>
<keyword evidence="11" id="KW-0653">Protein transport</keyword>
<dbReference type="PANTHER" id="PTHR10903">
    <property type="entry name" value="GTPASE, IMAP FAMILY MEMBER-RELATED"/>
    <property type="match status" value="1"/>
</dbReference>
<dbReference type="GO" id="GO:0046872">
    <property type="term" value="F:metal ion binding"/>
    <property type="evidence" value="ECO:0007669"/>
    <property type="project" value="UniProtKB-KW"/>
</dbReference>
<keyword evidence="6" id="KW-0812">Transmembrane</keyword>
<evidence type="ECO:0000256" key="11">
    <source>
        <dbReference type="ARBA" id="ARBA00022927"/>
    </source>
</evidence>
<evidence type="ECO:0000256" key="12">
    <source>
        <dbReference type="ARBA" id="ARBA00022989"/>
    </source>
</evidence>
<dbReference type="GO" id="GO:0016020">
    <property type="term" value="C:membrane"/>
    <property type="evidence" value="ECO:0007669"/>
    <property type="project" value="UniProtKB-SubCell"/>
</dbReference>
<dbReference type="AlphaFoldDB" id="A0A3M2RBJ1"/>
<evidence type="ECO:0000313" key="19">
    <source>
        <dbReference type="Proteomes" id="UP000277212"/>
    </source>
</evidence>
<evidence type="ECO:0000256" key="4">
    <source>
        <dbReference type="ARBA" id="ARBA00022528"/>
    </source>
</evidence>
<keyword evidence="8" id="KW-0378">Hydrolase</keyword>
<keyword evidence="4" id="KW-0150">Chloroplast</keyword>
<comment type="cofactor">
    <cofactor evidence="1">
        <name>Mg(2+)</name>
        <dbReference type="ChEBI" id="CHEBI:18420"/>
    </cofactor>
</comment>
<dbReference type="InterPro" id="IPR006073">
    <property type="entry name" value="GTP-bd"/>
</dbReference>
<dbReference type="InterPro" id="IPR045058">
    <property type="entry name" value="GIMA/IAN/Toc"/>
</dbReference>
<dbReference type="Pfam" id="PF01926">
    <property type="entry name" value="MMR_HSR1"/>
    <property type="match status" value="1"/>
</dbReference>
<organism evidence="18 19">
    <name type="scientific">Fusarium kuroshium</name>
    <dbReference type="NCBI Taxonomy" id="2010991"/>
    <lineage>
        <taxon>Eukaryota</taxon>
        <taxon>Fungi</taxon>
        <taxon>Dikarya</taxon>
        <taxon>Ascomycota</taxon>
        <taxon>Pezizomycotina</taxon>
        <taxon>Sordariomycetes</taxon>
        <taxon>Hypocreomycetidae</taxon>
        <taxon>Hypocreales</taxon>
        <taxon>Nectriaceae</taxon>
        <taxon>Fusarium</taxon>
        <taxon>Fusarium solani species complex</taxon>
    </lineage>
</organism>
<dbReference type="STRING" id="2010991.A0A3M2RBJ1"/>
<keyword evidence="19" id="KW-1185">Reference proteome</keyword>
<dbReference type="GO" id="GO:0005525">
    <property type="term" value="F:GTP binding"/>
    <property type="evidence" value="ECO:0007669"/>
    <property type="project" value="InterPro"/>
</dbReference>
<dbReference type="CDD" id="cd00882">
    <property type="entry name" value="Ras_like_GTPase"/>
    <property type="match status" value="1"/>
</dbReference>
<dbReference type="InterPro" id="IPR027417">
    <property type="entry name" value="P-loop_NTPase"/>
</dbReference>
<evidence type="ECO:0000256" key="15">
    <source>
        <dbReference type="SAM" id="Coils"/>
    </source>
</evidence>
<evidence type="ECO:0000256" key="7">
    <source>
        <dbReference type="ARBA" id="ARBA00022723"/>
    </source>
</evidence>
<reference evidence="18 19" key="1">
    <citation type="submission" date="2017-06" db="EMBL/GenBank/DDBJ databases">
        <title>Comparative genomic analysis of Ambrosia Fusariam Clade fungi.</title>
        <authorList>
            <person name="Stajich J.E."/>
            <person name="Carrillo J."/>
            <person name="Kijimoto T."/>
            <person name="Eskalen A."/>
            <person name="O'Donnell K."/>
            <person name="Kasson M."/>
        </authorList>
    </citation>
    <scope>NUCLEOTIDE SEQUENCE [LARGE SCALE GENOMIC DNA]</scope>
    <source>
        <strain evidence="18">UCR3666</strain>
    </source>
</reference>
<dbReference type="GO" id="GO:0015031">
    <property type="term" value="P:protein transport"/>
    <property type="evidence" value="ECO:0007669"/>
    <property type="project" value="UniProtKB-KW"/>
</dbReference>
<evidence type="ECO:0000256" key="3">
    <source>
        <dbReference type="ARBA" id="ARBA00022448"/>
    </source>
</evidence>
<feature type="coiled-coil region" evidence="15">
    <location>
        <begin position="308"/>
        <end position="386"/>
    </location>
</feature>
<evidence type="ECO:0000256" key="6">
    <source>
        <dbReference type="ARBA" id="ARBA00022692"/>
    </source>
</evidence>
<evidence type="ECO:0000256" key="16">
    <source>
        <dbReference type="SAM" id="MobiDB-lite"/>
    </source>
</evidence>
<name>A0A3M2RBJ1_9HYPO</name>
<evidence type="ECO:0000256" key="8">
    <source>
        <dbReference type="ARBA" id="ARBA00022801"/>
    </source>
</evidence>
<dbReference type="SUPFAM" id="SSF52540">
    <property type="entry name" value="P-loop containing nucleoside triphosphate hydrolases"/>
    <property type="match status" value="1"/>
</dbReference>
<keyword evidence="5" id="KW-0934">Plastid</keyword>
<feature type="domain" description="G" evidence="17">
    <location>
        <begin position="92"/>
        <end position="164"/>
    </location>
</feature>
<evidence type="ECO:0000256" key="1">
    <source>
        <dbReference type="ARBA" id="ARBA00001946"/>
    </source>
</evidence>
<dbReference type="Gene3D" id="3.40.50.300">
    <property type="entry name" value="P-loop containing nucleotide triphosphate hydrolases"/>
    <property type="match status" value="1"/>
</dbReference>
<evidence type="ECO:0000256" key="2">
    <source>
        <dbReference type="ARBA" id="ARBA00004167"/>
    </source>
</evidence>
<keyword evidence="3" id="KW-0813">Transport</keyword>
<evidence type="ECO:0000256" key="10">
    <source>
        <dbReference type="ARBA" id="ARBA00022842"/>
    </source>
</evidence>
<dbReference type="PANTHER" id="PTHR10903:SF135">
    <property type="entry name" value="TRANSLOCASE OF CHLOROPLAST 120, CHLOROPLASTIC-RELATED"/>
    <property type="match status" value="1"/>
</dbReference>
<dbReference type="GO" id="GO:0016787">
    <property type="term" value="F:hydrolase activity"/>
    <property type="evidence" value="ECO:0007669"/>
    <property type="project" value="UniProtKB-KW"/>
</dbReference>
<keyword evidence="10" id="KW-0460">Magnesium</keyword>
<evidence type="ECO:0000313" key="18">
    <source>
        <dbReference type="EMBL" id="RMJ02415.1"/>
    </source>
</evidence>
<dbReference type="EMBL" id="NKUJ01000561">
    <property type="protein sequence ID" value="RMJ02415.1"/>
    <property type="molecule type" value="Genomic_DNA"/>
</dbReference>
<proteinExistence type="predicted"/>
<feature type="region of interest" description="Disordered" evidence="16">
    <location>
        <begin position="15"/>
        <end position="83"/>
    </location>
</feature>
<evidence type="ECO:0000256" key="9">
    <source>
        <dbReference type="ARBA" id="ARBA00022805"/>
    </source>
</evidence>
<keyword evidence="9" id="KW-1002">Plastid outer membrane</keyword>
<keyword evidence="7" id="KW-0479">Metal-binding</keyword>
<keyword evidence="15" id="KW-0175">Coiled coil</keyword>
<dbReference type="Proteomes" id="UP000277212">
    <property type="component" value="Unassembled WGS sequence"/>
</dbReference>
<gene>
    <name evidence="18" type="ORF">CDV36_015317</name>
</gene>
<accession>A0A3M2RBJ1</accession>
<evidence type="ECO:0000256" key="14">
    <source>
        <dbReference type="ARBA" id="ARBA00024013"/>
    </source>
</evidence>
<keyword evidence="13" id="KW-0472">Membrane</keyword>
<evidence type="ECO:0000256" key="5">
    <source>
        <dbReference type="ARBA" id="ARBA00022640"/>
    </source>
</evidence>
<evidence type="ECO:0000256" key="13">
    <source>
        <dbReference type="ARBA" id="ARBA00023136"/>
    </source>
</evidence>
<evidence type="ECO:0000259" key="17">
    <source>
        <dbReference type="Pfam" id="PF01926"/>
    </source>
</evidence>
<keyword evidence="12" id="KW-1133">Transmembrane helix</keyword>